<organism evidence="8 9">
    <name type="scientific">Gemmata palustris</name>
    <dbReference type="NCBI Taxonomy" id="2822762"/>
    <lineage>
        <taxon>Bacteria</taxon>
        <taxon>Pseudomonadati</taxon>
        <taxon>Planctomycetota</taxon>
        <taxon>Planctomycetia</taxon>
        <taxon>Gemmatales</taxon>
        <taxon>Gemmataceae</taxon>
        <taxon>Gemmata</taxon>
    </lineage>
</organism>
<dbReference type="SUPFAM" id="SSF55424">
    <property type="entry name" value="FAD/NAD-linked reductases, dimerisation (C-terminal) domain"/>
    <property type="match status" value="1"/>
</dbReference>
<evidence type="ECO:0000313" key="8">
    <source>
        <dbReference type="EMBL" id="MBP3960909.1"/>
    </source>
</evidence>
<dbReference type="SUPFAM" id="SSF52821">
    <property type="entry name" value="Rhodanese/Cell cycle control phosphatase"/>
    <property type="match status" value="1"/>
</dbReference>
<reference evidence="8 9" key="1">
    <citation type="submission" date="2021-04" db="EMBL/GenBank/DDBJ databases">
        <authorList>
            <person name="Ivanova A."/>
        </authorList>
    </citation>
    <scope>NUCLEOTIDE SEQUENCE [LARGE SCALE GENOMIC DNA]</scope>
    <source>
        <strain evidence="8 9">G18</strain>
    </source>
</reference>
<evidence type="ECO:0000256" key="4">
    <source>
        <dbReference type="ARBA" id="ARBA00022827"/>
    </source>
</evidence>
<dbReference type="PROSITE" id="PS50206">
    <property type="entry name" value="RHODANESE_3"/>
    <property type="match status" value="1"/>
</dbReference>
<keyword evidence="3" id="KW-0285">Flavoprotein</keyword>
<dbReference type="PANTHER" id="PTHR43429">
    <property type="entry name" value="PYRIDINE NUCLEOTIDE-DISULFIDE OXIDOREDUCTASE DOMAIN-CONTAINING"/>
    <property type="match status" value="1"/>
</dbReference>
<evidence type="ECO:0000256" key="6">
    <source>
        <dbReference type="ARBA" id="ARBA00023284"/>
    </source>
</evidence>
<dbReference type="Proteomes" id="UP000676565">
    <property type="component" value="Unassembled WGS sequence"/>
</dbReference>
<dbReference type="InterPro" id="IPR023753">
    <property type="entry name" value="FAD/NAD-binding_dom"/>
</dbReference>
<dbReference type="InterPro" id="IPR036873">
    <property type="entry name" value="Rhodanese-like_dom_sf"/>
</dbReference>
<dbReference type="PRINTS" id="PR00411">
    <property type="entry name" value="PNDRDTASEI"/>
</dbReference>
<feature type="domain" description="Rhodanese" evidence="7">
    <location>
        <begin position="471"/>
        <end position="558"/>
    </location>
</feature>
<dbReference type="RefSeq" id="WP_210663405.1">
    <property type="nucleotide sequence ID" value="NZ_JAGKQQ010000002.1"/>
</dbReference>
<dbReference type="EMBL" id="JAGKQQ010000002">
    <property type="protein sequence ID" value="MBP3960909.1"/>
    <property type="molecule type" value="Genomic_DNA"/>
</dbReference>
<keyword evidence="9" id="KW-1185">Reference proteome</keyword>
<name>A0ABS5C4I7_9BACT</name>
<dbReference type="PANTHER" id="PTHR43429:SF1">
    <property type="entry name" value="NAD(P)H SULFUR OXIDOREDUCTASE (COA-DEPENDENT)"/>
    <property type="match status" value="1"/>
</dbReference>
<dbReference type="Pfam" id="PF02852">
    <property type="entry name" value="Pyr_redox_dim"/>
    <property type="match status" value="1"/>
</dbReference>
<keyword evidence="4" id="KW-0274">FAD</keyword>
<proteinExistence type="inferred from homology"/>
<dbReference type="InterPro" id="IPR016156">
    <property type="entry name" value="FAD/NAD-linked_Rdtase_dimer_sf"/>
</dbReference>
<keyword evidence="5" id="KW-0560">Oxidoreductase</keyword>
<dbReference type="InterPro" id="IPR050260">
    <property type="entry name" value="FAD-bd_OxRdtase"/>
</dbReference>
<dbReference type="PRINTS" id="PR00368">
    <property type="entry name" value="FADPNR"/>
</dbReference>
<evidence type="ECO:0000256" key="2">
    <source>
        <dbReference type="ARBA" id="ARBA00009130"/>
    </source>
</evidence>
<evidence type="ECO:0000313" key="9">
    <source>
        <dbReference type="Proteomes" id="UP000676565"/>
    </source>
</evidence>
<protein>
    <submittedName>
        <fullName evidence="8">FAD-dependent oxidoreductase</fullName>
    </submittedName>
</protein>
<evidence type="ECO:0000259" key="7">
    <source>
        <dbReference type="PROSITE" id="PS50206"/>
    </source>
</evidence>
<comment type="cofactor">
    <cofactor evidence="1">
        <name>FAD</name>
        <dbReference type="ChEBI" id="CHEBI:57692"/>
    </cofactor>
</comment>
<sequence>MSKRVLIVGGVAGGMSAAARARRLSESAEIIVFERGPDVSYANCGLPYFLGGEIADRKKLLVQTPERLKAVFNIEVRTRSEVTAIHRGRREIDVRDLVSGHATTERYDALILSTGAAPIVPRVPGAARAGHFALRTLEDMDRIDAWVRDRGAKTAVVVGGGFIGLEVAEQFHARGLRVAVVERNPQVLKPFDPEMAAHLHLELRGRGVALHLNNGLKEFDDPRADESASASVVVLADGTRLPADVVVTGLGVRPESTLAVAAGLDLGRTGGIKVDEHLRTSDPNIYAVGDAIEVTHAVTGAPALIPLGGPANRQGRTAADNIFGTASACPGALGTAIVRVFGLTAAVTGANEAQLRAAGIAFEAVHLHPNSHAGYYPGARALALKILFAPDSGKLLGAQAVGPDGVDKRVDVLATALRAGLTVDDVADLELCYAPPFGSAKDPVNLAGMVAQNVRAGRVRTIQWDEVAALDRSHVLVLDVRDAPERAGGAIPDSVHIPLGELRARLSELPRDREIVAHCASGQRSYTACRVLMQHGFRCRNLAGSFKTWKAARDGLTPQ</sequence>
<comment type="caution">
    <text evidence="8">The sequence shown here is derived from an EMBL/GenBank/DDBJ whole genome shotgun (WGS) entry which is preliminary data.</text>
</comment>
<dbReference type="SMART" id="SM00450">
    <property type="entry name" value="RHOD"/>
    <property type="match status" value="1"/>
</dbReference>
<dbReference type="InterPro" id="IPR001763">
    <property type="entry name" value="Rhodanese-like_dom"/>
</dbReference>
<dbReference type="Pfam" id="PF07992">
    <property type="entry name" value="Pyr_redox_2"/>
    <property type="match status" value="1"/>
</dbReference>
<dbReference type="Gene3D" id="3.40.250.10">
    <property type="entry name" value="Rhodanese-like domain"/>
    <property type="match status" value="1"/>
</dbReference>
<accession>A0ABS5C4I7</accession>
<evidence type="ECO:0000256" key="3">
    <source>
        <dbReference type="ARBA" id="ARBA00022630"/>
    </source>
</evidence>
<gene>
    <name evidence="8" type="ORF">J8F10_37280</name>
</gene>
<keyword evidence="6" id="KW-0676">Redox-active center</keyword>
<dbReference type="SUPFAM" id="SSF51905">
    <property type="entry name" value="FAD/NAD(P)-binding domain"/>
    <property type="match status" value="2"/>
</dbReference>
<dbReference type="InterPro" id="IPR036188">
    <property type="entry name" value="FAD/NAD-bd_sf"/>
</dbReference>
<dbReference type="Pfam" id="PF00581">
    <property type="entry name" value="Rhodanese"/>
    <property type="match status" value="1"/>
</dbReference>
<comment type="similarity">
    <text evidence="2">Belongs to the class-III pyridine nucleotide-disulfide oxidoreductase family.</text>
</comment>
<evidence type="ECO:0000256" key="1">
    <source>
        <dbReference type="ARBA" id="ARBA00001974"/>
    </source>
</evidence>
<dbReference type="Gene3D" id="3.50.50.60">
    <property type="entry name" value="FAD/NAD(P)-binding domain"/>
    <property type="match status" value="2"/>
</dbReference>
<dbReference type="InterPro" id="IPR004099">
    <property type="entry name" value="Pyr_nucl-diS_OxRdtase_dimer"/>
</dbReference>
<evidence type="ECO:0000256" key="5">
    <source>
        <dbReference type="ARBA" id="ARBA00023002"/>
    </source>
</evidence>